<comment type="caution">
    <text evidence="7">The sequence shown here is derived from an EMBL/GenBank/DDBJ whole genome shotgun (WGS) entry which is preliminary data.</text>
</comment>
<evidence type="ECO:0000256" key="4">
    <source>
        <dbReference type="ARBA" id="ARBA00022827"/>
    </source>
</evidence>
<keyword evidence="8" id="KW-1185">Reference proteome</keyword>
<evidence type="ECO:0000313" key="7">
    <source>
        <dbReference type="EMBL" id="MCV3213937.1"/>
    </source>
</evidence>
<dbReference type="Gene3D" id="3.50.50.60">
    <property type="entry name" value="FAD/NAD(P)-binding domain"/>
    <property type="match status" value="1"/>
</dbReference>
<dbReference type="Proteomes" id="UP001526143">
    <property type="component" value="Unassembled WGS sequence"/>
</dbReference>
<keyword evidence="3" id="KW-0285">Flavoprotein</keyword>
<evidence type="ECO:0000256" key="2">
    <source>
        <dbReference type="ARBA" id="ARBA00010790"/>
    </source>
</evidence>
<protein>
    <submittedName>
        <fullName evidence="7">GMC family oxidoreductase</fullName>
    </submittedName>
</protein>
<dbReference type="Pfam" id="PF05199">
    <property type="entry name" value="GMC_oxred_C"/>
    <property type="match status" value="1"/>
</dbReference>
<evidence type="ECO:0000256" key="1">
    <source>
        <dbReference type="ARBA" id="ARBA00001974"/>
    </source>
</evidence>
<dbReference type="InterPro" id="IPR007867">
    <property type="entry name" value="GMC_OxRtase_C"/>
</dbReference>
<dbReference type="InterPro" id="IPR036188">
    <property type="entry name" value="FAD/NAD-bd_sf"/>
</dbReference>
<gene>
    <name evidence="7" type="ORF">OGM63_10495</name>
</gene>
<comment type="similarity">
    <text evidence="2">Belongs to the GMC oxidoreductase family.</text>
</comment>
<dbReference type="PANTHER" id="PTHR42784:SF1">
    <property type="entry name" value="PYRANOSE 2-OXIDASE"/>
    <property type="match status" value="1"/>
</dbReference>
<reference evidence="7 8" key="1">
    <citation type="submission" date="2022-10" db="EMBL/GenBank/DDBJ databases">
        <title>Identification of biosynthetic pathway for the production of the potent trypsin inhibitor radiosumin.</title>
        <authorList>
            <person name="Fewer D.P."/>
            <person name="Delbaje E."/>
            <person name="Ouyang X."/>
            <person name="Agostino P.D."/>
            <person name="Wahlsten M."/>
            <person name="Jokela J."/>
            <person name="Permi P."/>
            <person name="Haapaniemi E."/>
            <person name="Koistinen H."/>
        </authorList>
    </citation>
    <scope>NUCLEOTIDE SEQUENCE [LARGE SCALE GENOMIC DNA]</scope>
    <source>
        <strain evidence="7 8">NIES-515</strain>
    </source>
</reference>
<keyword evidence="5" id="KW-0560">Oxidoreductase</keyword>
<dbReference type="EMBL" id="JAOWRF010000155">
    <property type="protein sequence ID" value="MCV3213937.1"/>
    <property type="molecule type" value="Genomic_DNA"/>
</dbReference>
<evidence type="ECO:0000259" key="6">
    <source>
        <dbReference type="Pfam" id="PF05199"/>
    </source>
</evidence>
<keyword evidence="4" id="KW-0274">FAD</keyword>
<evidence type="ECO:0000313" key="8">
    <source>
        <dbReference type="Proteomes" id="UP001526143"/>
    </source>
</evidence>
<dbReference type="PANTHER" id="PTHR42784">
    <property type="entry name" value="PYRANOSE 2-OXIDASE"/>
    <property type="match status" value="1"/>
</dbReference>
<comment type="cofactor">
    <cofactor evidence="1">
        <name>FAD</name>
        <dbReference type="ChEBI" id="CHEBI:57692"/>
    </cofactor>
</comment>
<accession>A0ABT3AXT6</accession>
<proteinExistence type="inferred from homology"/>
<sequence length="85" mass="9115">MIILPINTFTEALEAFRVDANCQVHGISNLFIAGSSVFPTGGYANPTLTIIAFAIRLADRVKTQFAAKSENVTTDLLQTAAVTDK</sequence>
<dbReference type="InterPro" id="IPR051473">
    <property type="entry name" value="P2Ox-like"/>
</dbReference>
<organism evidence="7 8">
    <name type="scientific">Plectonema radiosum NIES-515</name>
    <dbReference type="NCBI Taxonomy" id="2986073"/>
    <lineage>
        <taxon>Bacteria</taxon>
        <taxon>Bacillati</taxon>
        <taxon>Cyanobacteriota</taxon>
        <taxon>Cyanophyceae</taxon>
        <taxon>Oscillatoriophycideae</taxon>
        <taxon>Oscillatoriales</taxon>
        <taxon>Microcoleaceae</taxon>
        <taxon>Plectonema</taxon>
    </lineage>
</organism>
<dbReference type="SUPFAM" id="SSF51905">
    <property type="entry name" value="FAD/NAD(P)-binding domain"/>
    <property type="match status" value="1"/>
</dbReference>
<evidence type="ECO:0000256" key="3">
    <source>
        <dbReference type="ARBA" id="ARBA00022630"/>
    </source>
</evidence>
<evidence type="ECO:0000256" key="5">
    <source>
        <dbReference type="ARBA" id="ARBA00023002"/>
    </source>
</evidence>
<name>A0ABT3AXT6_9CYAN</name>
<dbReference type="RefSeq" id="WP_263745467.1">
    <property type="nucleotide sequence ID" value="NZ_JAOWRF010000155.1"/>
</dbReference>
<feature type="domain" description="Glucose-methanol-choline oxidoreductase C-terminal" evidence="6">
    <location>
        <begin position="18"/>
        <end position="54"/>
    </location>
</feature>